<evidence type="ECO:0000259" key="4">
    <source>
        <dbReference type="SMART" id="SM00418"/>
    </source>
</evidence>
<dbReference type="InterPro" id="IPR011991">
    <property type="entry name" value="ArsR-like_HTH"/>
</dbReference>
<reference evidence="6" key="1">
    <citation type="submission" date="2016-10" db="EMBL/GenBank/DDBJ databases">
        <authorList>
            <person name="Varghese N."/>
            <person name="Submissions S."/>
        </authorList>
    </citation>
    <scope>NUCLEOTIDE SEQUENCE [LARGE SCALE GENOMIC DNA]</scope>
    <source>
        <strain evidence="6">IBRC-M 10655</strain>
    </source>
</reference>
<evidence type="ECO:0000256" key="3">
    <source>
        <dbReference type="ARBA" id="ARBA00023163"/>
    </source>
</evidence>
<keyword evidence="3" id="KW-0804">Transcription</keyword>
<sequence length="188" mass="21535">MGQPTFHHLNVEGLKVLAHPMRIRLLGLLRTHGPGTASGLAQRLGESSGTTSWHLRQLADAGFIEEDTERGNRRERWWRAAQDSTELRERSLPEDDPEVQDALVAYMSHIIEGHRDRAIAFVRSRHAWDEPWRHTSSMSDWLLPMGADEARRFFAEIEAVVERYRHPAGEGDQAFAVQFQAYPIETDQ</sequence>
<dbReference type="AlphaFoldDB" id="A0A1H0GGS8"/>
<dbReference type="EMBL" id="FNJB01000001">
    <property type="protein sequence ID" value="SDO06053.1"/>
    <property type="molecule type" value="Genomic_DNA"/>
</dbReference>
<dbReference type="SUPFAM" id="SSF46785">
    <property type="entry name" value="Winged helix' DNA-binding domain"/>
    <property type="match status" value="1"/>
</dbReference>
<dbReference type="GO" id="GO:0003677">
    <property type="term" value="F:DNA binding"/>
    <property type="evidence" value="ECO:0007669"/>
    <property type="project" value="UniProtKB-KW"/>
</dbReference>
<dbReference type="InterPro" id="IPR036390">
    <property type="entry name" value="WH_DNA-bd_sf"/>
</dbReference>
<dbReference type="InterPro" id="IPR036388">
    <property type="entry name" value="WH-like_DNA-bd_sf"/>
</dbReference>
<organism evidence="5 6">
    <name type="scientific">Actinokineospora alba</name>
    <dbReference type="NCBI Taxonomy" id="504798"/>
    <lineage>
        <taxon>Bacteria</taxon>
        <taxon>Bacillati</taxon>
        <taxon>Actinomycetota</taxon>
        <taxon>Actinomycetes</taxon>
        <taxon>Pseudonocardiales</taxon>
        <taxon>Pseudonocardiaceae</taxon>
        <taxon>Actinokineospora</taxon>
    </lineage>
</organism>
<dbReference type="OrthoDB" id="7945987at2"/>
<dbReference type="Pfam" id="PF12840">
    <property type="entry name" value="HTH_20"/>
    <property type="match status" value="1"/>
</dbReference>
<protein>
    <submittedName>
        <fullName evidence="5">Helix-turn-helix domain-containing protein</fullName>
    </submittedName>
</protein>
<dbReference type="InterPro" id="IPR001845">
    <property type="entry name" value="HTH_ArsR_DNA-bd_dom"/>
</dbReference>
<evidence type="ECO:0000256" key="2">
    <source>
        <dbReference type="ARBA" id="ARBA00023125"/>
    </source>
</evidence>
<dbReference type="Gene3D" id="1.10.10.10">
    <property type="entry name" value="Winged helix-like DNA-binding domain superfamily/Winged helix DNA-binding domain"/>
    <property type="match status" value="1"/>
</dbReference>
<keyword evidence="6" id="KW-1185">Reference proteome</keyword>
<feature type="domain" description="HTH arsR-type" evidence="4">
    <location>
        <begin position="12"/>
        <end position="108"/>
    </location>
</feature>
<dbReference type="CDD" id="cd00090">
    <property type="entry name" value="HTH_ARSR"/>
    <property type="match status" value="1"/>
</dbReference>
<dbReference type="GO" id="GO:0003700">
    <property type="term" value="F:DNA-binding transcription factor activity"/>
    <property type="evidence" value="ECO:0007669"/>
    <property type="project" value="InterPro"/>
</dbReference>
<keyword evidence="2" id="KW-0238">DNA-binding</keyword>
<keyword evidence="1" id="KW-0805">Transcription regulation</keyword>
<name>A0A1H0GGS8_9PSEU</name>
<dbReference type="STRING" id="504798.SAMN05421871_10380"/>
<evidence type="ECO:0000313" key="6">
    <source>
        <dbReference type="Proteomes" id="UP000199651"/>
    </source>
</evidence>
<proteinExistence type="predicted"/>
<dbReference type="Proteomes" id="UP000199651">
    <property type="component" value="Unassembled WGS sequence"/>
</dbReference>
<evidence type="ECO:0000313" key="5">
    <source>
        <dbReference type="EMBL" id="SDO06053.1"/>
    </source>
</evidence>
<evidence type="ECO:0000256" key="1">
    <source>
        <dbReference type="ARBA" id="ARBA00023015"/>
    </source>
</evidence>
<dbReference type="PANTHER" id="PTHR33154">
    <property type="entry name" value="TRANSCRIPTIONAL REGULATOR, ARSR FAMILY"/>
    <property type="match status" value="1"/>
</dbReference>
<dbReference type="InterPro" id="IPR051081">
    <property type="entry name" value="HTH_MetalResp_TranReg"/>
</dbReference>
<accession>A0A1H0GGS8</accession>
<dbReference type="RefSeq" id="WP_091369936.1">
    <property type="nucleotide sequence ID" value="NZ_FNDV01000003.1"/>
</dbReference>
<dbReference type="PANTHER" id="PTHR33154:SF15">
    <property type="entry name" value="REGULATORY PROTEIN ARSR"/>
    <property type="match status" value="1"/>
</dbReference>
<gene>
    <name evidence="5" type="ORF">SAMN05192558_101791</name>
</gene>
<dbReference type="SMART" id="SM00418">
    <property type="entry name" value="HTH_ARSR"/>
    <property type="match status" value="1"/>
</dbReference>